<dbReference type="EMBL" id="EU852584">
    <property type="protein sequence ID" value="ACH86173.1"/>
    <property type="molecule type" value="Genomic_RNA"/>
</dbReference>
<feature type="non-terminal residue" evidence="1">
    <location>
        <position position="1"/>
    </location>
</feature>
<evidence type="ECO:0000313" key="1">
    <source>
        <dbReference type="EMBL" id="ACH86173.1"/>
    </source>
</evidence>
<proteinExistence type="predicted"/>
<feature type="non-terminal residue" evidence="1">
    <location>
        <position position="50"/>
    </location>
</feature>
<protein>
    <submittedName>
        <fullName evidence="1">Capsid protein</fullName>
    </submittedName>
</protein>
<name>B5TB47_NORV</name>
<reference evidence="1" key="1">
    <citation type="submission" date="2008-06" db="EMBL/GenBank/DDBJ databases">
        <title>Molecular epidemiology of viral gastroenteritis among infants and children with acute gastroenteritis in Maizuru City, Japan during 2006 to 2007.</title>
        <authorList>
            <person name="Ushijima H."/>
            <person name="Dey S.K."/>
        </authorList>
    </citation>
    <scope>NUCLEOTIDE SEQUENCE</scope>
</reference>
<sequence length="50" mass="5649">SDCCRSTNNYCLHNKILRCVFLYHLLGTTGGVLDVCGGVIRHHHLLLRPE</sequence>
<accession>B5TB47</accession>
<organism evidence="1">
    <name type="scientific">Norovirus Hu/GII/Maizuru/7761/2007/JPN</name>
    <dbReference type="NCBI Taxonomy" id="553938"/>
    <lineage>
        <taxon>Viruses</taxon>
        <taxon>Riboviria</taxon>
        <taxon>Orthornavirae</taxon>
        <taxon>Pisuviricota</taxon>
        <taxon>Pisoniviricetes</taxon>
        <taxon>Picornavirales</taxon>
        <taxon>Caliciviridae</taxon>
        <taxon>Norovirus</taxon>
        <taxon>Norovirus norwalkense</taxon>
        <taxon>Norwalk virus</taxon>
    </lineage>
</organism>